<dbReference type="InterPro" id="IPR053376">
    <property type="entry name" value="Serine_acetyltransferase"/>
</dbReference>
<keyword evidence="15" id="KW-1185">Reference proteome</keyword>
<dbReference type="NCBIfam" id="TIGR01172">
    <property type="entry name" value="cysE"/>
    <property type="match status" value="1"/>
</dbReference>
<dbReference type="InterPro" id="IPR005881">
    <property type="entry name" value="Ser_O-AcTrfase"/>
</dbReference>
<evidence type="ECO:0000256" key="10">
    <source>
        <dbReference type="ARBA" id="ARBA00023192"/>
    </source>
</evidence>
<dbReference type="SUPFAM" id="SSF51161">
    <property type="entry name" value="Trimeric LpxA-like enzymes"/>
    <property type="match status" value="1"/>
</dbReference>
<keyword evidence="11 14" id="KW-0012">Acyltransferase</keyword>
<evidence type="ECO:0000256" key="4">
    <source>
        <dbReference type="ARBA" id="ARBA00013266"/>
    </source>
</evidence>
<comment type="pathway">
    <text evidence="2">Amino-acid biosynthesis; L-cysteine biosynthesis; L-cysteine from L-serine: step 1/2.</text>
</comment>
<proteinExistence type="inferred from homology"/>
<dbReference type="GO" id="GO:0009001">
    <property type="term" value="F:serine O-acetyltransferase activity"/>
    <property type="evidence" value="ECO:0007669"/>
    <property type="project" value="UniProtKB-EC"/>
</dbReference>
<keyword evidence="6" id="KW-0963">Cytoplasm</keyword>
<dbReference type="InterPro" id="IPR045304">
    <property type="entry name" value="LbH_SAT"/>
</dbReference>
<dbReference type="GO" id="GO:0031470">
    <property type="term" value="C:carboxysome"/>
    <property type="evidence" value="ECO:0007669"/>
    <property type="project" value="UniProtKB-ARBA"/>
</dbReference>
<evidence type="ECO:0000313" key="15">
    <source>
        <dbReference type="Proteomes" id="UP000631421"/>
    </source>
</evidence>
<dbReference type="Gene3D" id="1.10.3130.10">
    <property type="entry name" value="serine acetyltransferase, domain 1"/>
    <property type="match status" value="1"/>
</dbReference>
<dbReference type="AlphaFoldDB" id="A0A926URM5"/>
<feature type="domain" description="Serine acetyltransferase N-terminal" evidence="13">
    <location>
        <begin position="3"/>
        <end position="45"/>
    </location>
</feature>
<evidence type="ECO:0000256" key="6">
    <source>
        <dbReference type="ARBA" id="ARBA00022490"/>
    </source>
</evidence>
<dbReference type="GO" id="GO:0006535">
    <property type="term" value="P:cysteine biosynthetic process from serine"/>
    <property type="evidence" value="ECO:0007669"/>
    <property type="project" value="InterPro"/>
</dbReference>
<dbReference type="PANTHER" id="PTHR42811">
    <property type="entry name" value="SERINE ACETYLTRANSFERASE"/>
    <property type="match status" value="1"/>
</dbReference>
<keyword evidence="8 14" id="KW-0808">Transferase</keyword>
<dbReference type="NCBIfam" id="NF041874">
    <property type="entry name" value="EPS_EpsC"/>
    <property type="match status" value="1"/>
</dbReference>
<dbReference type="GO" id="GO:0005737">
    <property type="term" value="C:cytoplasm"/>
    <property type="evidence" value="ECO:0007669"/>
    <property type="project" value="UniProtKB-SubCell"/>
</dbReference>
<comment type="similarity">
    <text evidence="3">Belongs to the transferase hexapeptide repeat family.</text>
</comment>
<dbReference type="InterPro" id="IPR001451">
    <property type="entry name" value="Hexapep"/>
</dbReference>
<reference evidence="14" key="2">
    <citation type="submission" date="2020-08" db="EMBL/GenBank/DDBJ databases">
        <authorList>
            <person name="Chen M."/>
            <person name="Teng W."/>
            <person name="Zhao L."/>
            <person name="Hu C."/>
            <person name="Zhou Y."/>
            <person name="Han B."/>
            <person name="Song L."/>
            <person name="Shu W."/>
        </authorList>
    </citation>
    <scope>NUCLEOTIDE SEQUENCE</scope>
    <source>
        <strain evidence="14">FACHB-1277</strain>
    </source>
</reference>
<comment type="catalytic activity">
    <reaction evidence="12">
        <text>L-serine + acetyl-CoA = O-acetyl-L-serine + CoA</text>
        <dbReference type="Rhea" id="RHEA:24560"/>
        <dbReference type="ChEBI" id="CHEBI:33384"/>
        <dbReference type="ChEBI" id="CHEBI:57287"/>
        <dbReference type="ChEBI" id="CHEBI:57288"/>
        <dbReference type="ChEBI" id="CHEBI:58340"/>
        <dbReference type="EC" id="2.3.1.30"/>
    </reaction>
</comment>
<organism evidence="14 15">
    <name type="scientific">Pseudanabaena cinerea FACHB-1277</name>
    <dbReference type="NCBI Taxonomy" id="2949581"/>
    <lineage>
        <taxon>Bacteria</taxon>
        <taxon>Bacillati</taxon>
        <taxon>Cyanobacteriota</taxon>
        <taxon>Cyanophyceae</taxon>
        <taxon>Pseudanabaenales</taxon>
        <taxon>Pseudanabaenaceae</taxon>
        <taxon>Pseudanabaena</taxon>
        <taxon>Pseudanabaena cinerea</taxon>
    </lineage>
</organism>
<evidence type="ECO:0000256" key="8">
    <source>
        <dbReference type="ARBA" id="ARBA00022679"/>
    </source>
</evidence>
<keyword evidence="9" id="KW-0677">Repeat</keyword>
<evidence type="ECO:0000256" key="1">
    <source>
        <dbReference type="ARBA" id="ARBA00004496"/>
    </source>
</evidence>
<keyword evidence="7" id="KW-0028">Amino-acid biosynthesis</keyword>
<evidence type="ECO:0000256" key="2">
    <source>
        <dbReference type="ARBA" id="ARBA00004876"/>
    </source>
</evidence>
<dbReference type="EMBL" id="JACJPY010000014">
    <property type="protein sequence ID" value="MBD2149849.1"/>
    <property type="molecule type" value="Genomic_DNA"/>
</dbReference>
<dbReference type="GO" id="GO:0043886">
    <property type="term" value="F:structural constituent of carboxysome shell"/>
    <property type="evidence" value="ECO:0007669"/>
    <property type="project" value="UniProtKB-ARBA"/>
</dbReference>
<dbReference type="Pfam" id="PF00132">
    <property type="entry name" value="Hexapep"/>
    <property type="match status" value="1"/>
</dbReference>
<dbReference type="InterPro" id="IPR011004">
    <property type="entry name" value="Trimer_LpxA-like_sf"/>
</dbReference>
<gene>
    <name evidence="14" type="primary">cysE</name>
    <name evidence="14" type="ORF">H6F44_06885</name>
</gene>
<dbReference type="Gene3D" id="2.160.10.10">
    <property type="entry name" value="Hexapeptide repeat proteins"/>
    <property type="match status" value="1"/>
</dbReference>
<evidence type="ECO:0000256" key="9">
    <source>
        <dbReference type="ARBA" id="ARBA00022737"/>
    </source>
</evidence>
<dbReference type="InterPro" id="IPR042122">
    <property type="entry name" value="Ser_AcTrfase_N_sf"/>
</dbReference>
<evidence type="ECO:0000259" key="13">
    <source>
        <dbReference type="Pfam" id="PF06426"/>
    </source>
</evidence>
<comment type="subcellular location">
    <subcellularLocation>
        <location evidence="1">Cytoplasm</location>
    </subcellularLocation>
</comment>
<keyword evidence="10" id="KW-0198">Cysteine biosynthesis</keyword>
<comment type="caution">
    <text evidence="14">The sequence shown here is derived from an EMBL/GenBank/DDBJ whole genome shotgun (WGS) entry which is preliminary data.</text>
</comment>
<dbReference type="FunFam" id="2.160.10.10:FF:000007">
    <property type="entry name" value="Serine acetyltransferase"/>
    <property type="match status" value="1"/>
</dbReference>
<dbReference type="CDD" id="cd03354">
    <property type="entry name" value="LbH_SAT"/>
    <property type="match status" value="1"/>
</dbReference>
<dbReference type="EC" id="2.3.1.30" evidence="4"/>
<accession>A0A926URM5</accession>
<sequence length="262" mass="28667">MKKVLKPLKSIIKTLRADFAIIFERDPAARNWLEVLLCYPGLHAIWLYRFAHWLHQLKLPVIPRMISQFARFLTGIEIHPGARIGMGAFIDHGMGVVIGETTIVGEYVLIYQGVTLGGTGKQSGKRHPTLGDNVVIGAGAKVLGNIEIGSNCRIGAGSVVLKAVPPDCTVVGIPGRIVHRHGVKVSALDHSQTPDPEGDVIRSLIGRVEQLERSSEAHALHPLNSYLIDAELLKNVRPRHLIPSDHFDRPEEYEGFSEGGGI</sequence>
<evidence type="ECO:0000313" key="14">
    <source>
        <dbReference type="EMBL" id="MBD2149849.1"/>
    </source>
</evidence>
<evidence type="ECO:0000256" key="3">
    <source>
        <dbReference type="ARBA" id="ARBA00007274"/>
    </source>
</evidence>
<evidence type="ECO:0000256" key="12">
    <source>
        <dbReference type="ARBA" id="ARBA00049486"/>
    </source>
</evidence>
<dbReference type="Proteomes" id="UP000631421">
    <property type="component" value="Unassembled WGS sequence"/>
</dbReference>
<protein>
    <recommendedName>
        <fullName evidence="5">Serine acetyltransferase</fullName>
        <ecNumber evidence="4">2.3.1.30</ecNumber>
    </recommendedName>
</protein>
<reference evidence="14" key="1">
    <citation type="journal article" date="2015" name="ISME J.">
        <title>Draft Genome Sequence of Streptomyces incarnatus NRRL8089, which Produces the Nucleoside Antibiotic Sinefungin.</title>
        <authorList>
            <person name="Oshima K."/>
            <person name="Hattori M."/>
            <person name="Shimizu H."/>
            <person name="Fukuda K."/>
            <person name="Nemoto M."/>
            <person name="Inagaki K."/>
            <person name="Tamura T."/>
        </authorList>
    </citation>
    <scope>NUCLEOTIDE SEQUENCE</scope>
    <source>
        <strain evidence="14">FACHB-1277</strain>
    </source>
</reference>
<dbReference type="Pfam" id="PF06426">
    <property type="entry name" value="SATase_N"/>
    <property type="match status" value="1"/>
</dbReference>
<name>A0A926URM5_9CYAN</name>
<evidence type="ECO:0000256" key="5">
    <source>
        <dbReference type="ARBA" id="ARBA00018522"/>
    </source>
</evidence>
<evidence type="ECO:0000256" key="11">
    <source>
        <dbReference type="ARBA" id="ARBA00023315"/>
    </source>
</evidence>
<dbReference type="FunFam" id="1.10.3130.10:FF:000003">
    <property type="entry name" value="Serine acetyltransferase"/>
    <property type="match status" value="1"/>
</dbReference>
<dbReference type="InterPro" id="IPR010493">
    <property type="entry name" value="Ser_AcTrfase_N"/>
</dbReference>
<evidence type="ECO:0000256" key="7">
    <source>
        <dbReference type="ARBA" id="ARBA00022605"/>
    </source>
</evidence>